<dbReference type="PROSITE" id="PS51318">
    <property type="entry name" value="TAT"/>
    <property type="match status" value="1"/>
</dbReference>
<dbReference type="InterPro" id="IPR036249">
    <property type="entry name" value="Thioredoxin-like_sf"/>
</dbReference>
<dbReference type="InterPro" id="IPR013766">
    <property type="entry name" value="Thioredoxin_domain"/>
</dbReference>
<evidence type="ECO:0000256" key="1">
    <source>
        <dbReference type="SAM" id="SignalP"/>
    </source>
</evidence>
<dbReference type="GO" id="GO:0016209">
    <property type="term" value="F:antioxidant activity"/>
    <property type="evidence" value="ECO:0007669"/>
    <property type="project" value="InterPro"/>
</dbReference>
<gene>
    <name evidence="3" type="ORF">HHI_14040</name>
</gene>
<dbReference type="SUPFAM" id="SSF52833">
    <property type="entry name" value="Thioredoxin-like"/>
    <property type="match status" value="1"/>
</dbReference>
<protein>
    <recommendedName>
        <fullName evidence="2">Thioredoxin domain-containing protein</fullName>
    </recommendedName>
</protein>
<dbReference type="EMBL" id="ARYI01000013">
    <property type="protein sequence ID" value="KCZ89938.1"/>
    <property type="molecule type" value="Genomic_DNA"/>
</dbReference>
<dbReference type="PATRIC" id="fig|1280951.3.peg.2828"/>
<feature type="chain" id="PRO_5001572922" description="Thioredoxin domain-containing protein" evidence="1">
    <location>
        <begin position="33"/>
        <end position="215"/>
    </location>
</feature>
<name>A0A059FHE3_9PROT</name>
<dbReference type="Proteomes" id="UP000025061">
    <property type="component" value="Unassembled WGS sequence"/>
</dbReference>
<organism evidence="3 4">
    <name type="scientific">Hyphomonas hirschiana VP5</name>
    <dbReference type="NCBI Taxonomy" id="1280951"/>
    <lineage>
        <taxon>Bacteria</taxon>
        <taxon>Pseudomonadati</taxon>
        <taxon>Pseudomonadota</taxon>
        <taxon>Alphaproteobacteria</taxon>
        <taxon>Hyphomonadales</taxon>
        <taxon>Hyphomonadaceae</taxon>
        <taxon>Hyphomonas</taxon>
    </lineage>
</organism>
<dbReference type="AlphaFoldDB" id="A0A059FHE3"/>
<accession>A0A059FHE3</accession>
<keyword evidence="1" id="KW-0732">Signal</keyword>
<dbReference type="Pfam" id="PF00578">
    <property type="entry name" value="AhpC-TSA"/>
    <property type="match status" value="1"/>
</dbReference>
<dbReference type="InterPro" id="IPR006311">
    <property type="entry name" value="TAT_signal"/>
</dbReference>
<dbReference type="GO" id="GO:0016491">
    <property type="term" value="F:oxidoreductase activity"/>
    <property type="evidence" value="ECO:0007669"/>
    <property type="project" value="InterPro"/>
</dbReference>
<dbReference type="PANTHER" id="PTHR43640">
    <property type="entry name" value="OS07G0260300 PROTEIN"/>
    <property type="match status" value="1"/>
</dbReference>
<keyword evidence="4" id="KW-1185">Reference proteome</keyword>
<evidence type="ECO:0000313" key="4">
    <source>
        <dbReference type="Proteomes" id="UP000025061"/>
    </source>
</evidence>
<dbReference type="InterPro" id="IPR000866">
    <property type="entry name" value="AhpC/TSA"/>
</dbReference>
<comment type="caution">
    <text evidence="3">The sequence shown here is derived from an EMBL/GenBank/DDBJ whole genome shotgun (WGS) entry which is preliminary data.</text>
</comment>
<sequence>MILSRRHLSLAAGMAAAVALTAGALIASTAEAAPAPEVGAAAPEFTGTTSFGETVSLSDFEGKTVILEWTNDGCPFVKKHYAAPPSNMQSLQKSASADDIVWLSVISSRPGSQGHVSPEAANQLTTSRSAAPAHVILDESGEIGRLYGAKTTPHMFIVTPEGELVYDGAIDSIPSARVEDIPKADNYVTAALDDLEAGNPVATPSSKPYGCAVKY</sequence>
<dbReference type="RefSeq" id="WP_011648125.1">
    <property type="nucleotide sequence ID" value="NZ_ARYI01000013.1"/>
</dbReference>
<reference evidence="3 4" key="1">
    <citation type="submission" date="2013-04" db="EMBL/GenBank/DDBJ databases">
        <title>Hyphomonas hirschiana VP5 Genome Sequencing.</title>
        <authorList>
            <person name="Lai Q."/>
            <person name="Shao Z."/>
        </authorList>
    </citation>
    <scope>NUCLEOTIDE SEQUENCE [LARGE SCALE GENOMIC DNA]</scope>
    <source>
        <strain evidence="3 4">VP5</strain>
    </source>
</reference>
<evidence type="ECO:0000313" key="3">
    <source>
        <dbReference type="EMBL" id="KCZ89938.1"/>
    </source>
</evidence>
<feature type="domain" description="Thioredoxin" evidence="2">
    <location>
        <begin position="36"/>
        <end position="193"/>
    </location>
</feature>
<proteinExistence type="predicted"/>
<dbReference type="PROSITE" id="PS51352">
    <property type="entry name" value="THIOREDOXIN_2"/>
    <property type="match status" value="1"/>
</dbReference>
<dbReference type="PANTHER" id="PTHR43640:SF1">
    <property type="entry name" value="THIOREDOXIN-DEPENDENT PEROXIREDOXIN"/>
    <property type="match status" value="1"/>
</dbReference>
<feature type="signal peptide" evidence="1">
    <location>
        <begin position="1"/>
        <end position="32"/>
    </location>
</feature>
<dbReference type="Gene3D" id="3.40.30.10">
    <property type="entry name" value="Glutaredoxin"/>
    <property type="match status" value="1"/>
</dbReference>
<evidence type="ECO:0000259" key="2">
    <source>
        <dbReference type="PROSITE" id="PS51352"/>
    </source>
</evidence>
<dbReference type="InterPro" id="IPR047262">
    <property type="entry name" value="PRX-like1"/>
</dbReference>